<evidence type="ECO:0000313" key="10">
    <source>
        <dbReference type="Proteomes" id="UP001255856"/>
    </source>
</evidence>
<dbReference type="SMART" id="SM00220">
    <property type="entry name" value="S_TKc"/>
    <property type="match status" value="1"/>
</dbReference>
<dbReference type="PANTHER" id="PTHR44329">
    <property type="entry name" value="SERINE/THREONINE-PROTEIN KINASE TNNI3K-RELATED"/>
    <property type="match status" value="1"/>
</dbReference>
<name>A0AAD9IL16_PROWI</name>
<comment type="caution">
    <text evidence="9">The sequence shown here is derived from an EMBL/GenBank/DDBJ whole genome shotgun (WGS) entry which is preliminary data.</text>
</comment>
<feature type="region of interest" description="Disordered" evidence="7">
    <location>
        <begin position="168"/>
        <end position="201"/>
    </location>
</feature>
<dbReference type="SUPFAM" id="SSF56112">
    <property type="entry name" value="Protein kinase-like (PK-like)"/>
    <property type="match status" value="1"/>
</dbReference>
<keyword evidence="4" id="KW-0418">Kinase</keyword>
<dbReference type="Gene3D" id="3.30.200.20">
    <property type="entry name" value="Phosphorylase Kinase, domain 1"/>
    <property type="match status" value="1"/>
</dbReference>
<evidence type="ECO:0000256" key="1">
    <source>
        <dbReference type="ARBA" id="ARBA00022527"/>
    </source>
</evidence>
<protein>
    <recommendedName>
        <fullName evidence="8">Protein kinase domain-containing protein</fullName>
    </recommendedName>
</protein>
<evidence type="ECO:0000313" key="9">
    <source>
        <dbReference type="EMBL" id="KAK2078157.1"/>
    </source>
</evidence>
<dbReference type="InterPro" id="IPR017441">
    <property type="entry name" value="Protein_kinase_ATP_BS"/>
</dbReference>
<dbReference type="InterPro" id="IPR011009">
    <property type="entry name" value="Kinase-like_dom_sf"/>
</dbReference>
<feature type="region of interest" description="Disordered" evidence="7">
    <location>
        <begin position="216"/>
        <end position="260"/>
    </location>
</feature>
<accession>A0AAD9IL16</accession>
<dbReference type="PROSITE" id="PS00108">
    <property type="entry name" value="PROTEIN_KINASE_ST"/>
    <property type="match status" value="1"/>
</dbReference>
<evidence type="ECO:0000256" key="7">
    <source>
        <dbReference type="SAM" id="MobiDB-lite"/>
    </source>
</evidence>
<sequence length="543" mass="57036">MKQLPTDDPQKRLVRAISLHLSPQKSRLQPLLSGAIELEDLADPGFADANEALLDDPIQSIGRWDIVVPIQRLGSGASGCVYKASWKGAPVAVKYIPCRAGDESALRAAVREVVLAKSFAHPHVVQCFDWAVLTSDGDPYEGARALDERAGSGGAGLDAYAPYGAAGPPPGTPIASQDLLKGLRHGGPHSSAPASPGIPAFHGVAEDDAAWRVRAADPAASPHECGQGGGERQELHSQAQSPISPTDSAESESGFGSPRKHKLSFRVAGLQAPARSVFELEDLGPEDAVLAVLMEHCDLGSLARALHRRVYLPSERWPAHTTQRALLRTAQEVAKGMAYIHENGVVHGDLKPANILLTTHRSDRRGYVAKIADFGLARGTVAALTRPGAAASTSAGPLQRAGAEGAVSGIGTAAYSAPELVAGGAATAASDAFAFGIILWEMVHCRPVYADLGPHAVLAGVLRGDLRPEFDPGCLPPLEALARDCWAQDPRARPSFQEALERLVVAEMELRSHHMRQASVGAGTLVATPPSLKARQHSGLALG</sequence>
<dbReference type="GO" id="GO:0005524">
    <property type="term" value="F:ATP binding"/>
    <property type="evidence" value="ECO:0007669"/>
    <property type="project" value="UniProtKB-UniRule"/>
</dbReference>
<keyword evidence="10" id="KW-1185">Reference proteome</keyword>
<gene>
    <name evidence="9" type="ORF">QBZ16_004025</name>
</gene>
<dbReference type="AlphaFoldDB" id="A0AAD9IL16"/>
<keyword evidence="3 6" id="KW-0547">Nucleotide-binding</keyword>
<feature type="binding site" evidence="6">
    <location>
        <position position="94"/>
    </location>
    <ligand>
        <name>ATP</name>
        <dbReference type="ChEBI" id="CHEBI:30616"/>
    </ligand>
</feature>
<evidence type="ECO:0000256" key="3">
    <source>
        <dbReference type="ARBA" id="ARBA00022741"/>
    </source>
</evidence>
<dbReference type="PROSITE" id="PS50011">
    <property type="entry name" value="PROTEIN_KINASE_DOM"/>
    <property type="match status" value="1"/>
</dbReference>
<evidence type="ECO:0000259" key="8">
    <source>
        <dbReference type="PROSITE" id="PS50011"/>
    </source>
</evidence>
<dbReference type="PROSITE" id="PS00107">
    <property type="entry name" value="PROTEIN_KINASE_ATP"/>
    <property type="match status" value="1"/>
</dbReference>
<dbReference type="EMBL" id="JASFZW010000005">
    <property type="protein sequence ID" value="KAK2078157.1"/>
    <property type="molecule type" value="Genomic_DNA"/>
</dbReference>
<keyword evidence="1" id="KW-0723">Serine/threonine-protein kinase</keyword>
<proteinExistence type="predicted"/>
<organism evidence="9 10">
    <name type="scientific">Prototheca wickerhamii</name>
    <dbReference type="NCBI Taxonomy" id="3111"/>
    <lineage>
        <taxon>Eukaryota</taxon>
        <taxon>Viridiplantae</taxon>
        <taxon>Chlorophyta</taxon>
        <taxon>core chlorophytes</taxon>
        <taxon>Trebouxiophyceae</taxon>
        <taxon>Chlorellales</taxon>
        <taxon>Chlorellaceae</taxon>
        <taxon>Prototheca</taxon>
    </lineage>
</organism>
<evidence type="ECO:0000256" key="5">
    <source>
        <dbReference type="ARBA" id="ARBA00022840"/>
    </source>
</evidence>
<dbReference type="Gene3D" id="1.10.510.10">
    <property type="entry name" value="Transferase(Phosphotransferase) domain 1"/>
    <property type="match status" value="1"/>
</dbReference>
<dbReference type="InterPro" id="IPR051681">
    <property type="entry name" value="Ser/Thr_Kinases-Pseudokinases"/>
</dbReference>
<keyword evidence="5 6" id="KW-0067">ATP-binding</keyword>
<dbReference type="InterPro" id="IPR001245">
    <property type="entry name" value="Ser-Thr/Tyr_kinase_cat_dom"/>
</dbReference>
<dbReference type="GO" id="GO:0004674">
    <property type="term" value="F:protein serine/threonine kinase activity"/>
    <property type="evidence" value="ECO:0007669"/>
    <property type="project" value="UniProtKB-KW"/>
</dbReference>
<dbReference type="Proteomes" id="UP001255856">
    <property type="component" value="Unassembled WGS sequence"/>
</dbReference>
<feature type="compositionally biased region" description="Polar residues" evidence="7">
    <location>
        <begin position="236"/>
        <end position="248"/>
    </location>
</feature>
<reference evidence="9" key="1">
    <citation type="submission" date="2021-01" db="EMBL/GenBank/DDBJ databases">
        <authorList>
            <person name="Eckstrom K.M.E."/>
        </authorList>
    </citation>
    <scope>NUCLEOTIDE SEQUENCE</scope>
    <source>
        <strain evidence="9">UVCC 0001</strain>
    </source>
</reference>
<keyword evidence="2" id="KW-0808">Transferase</keyword>
<dbReference type="Pfam" id="PF07714">
    <property type="entry name" value="PK_Tyr_Ser-Thr"/>
    <property type="match status" value="1"/>
</dbReference>
<evidence type="ECO:0000256" key="4">
    <source>
        <dbReference type="ARBA" id="ARBA00022777"/>
    </source>
</evidence>
<dbReference type="InterPro" id="IPR000719">
    <property type="entry name" value="Prot_kinase_dom"/>
</dbReference>
<feature type="domain" description="Protein kinase" evidence="8">
    <location>
        <begin position="67"/>
        <end position="505"/>
    </location>
</feature>
<evidence type="ECO:0000256" key="6">
    <source>
        <dbReference type="PROSITE-ProRule" id="PRU10141"/>
    </source>
</evidence>
<dbReference type="InterPro" id="IPR008271">
    <property type="entry name" value="Ser/Thr_kinase_AS"/>
</dbReference>
<evidence type="ECO:0000256" key="2">
    <source>
        <dbReference type="ARBA" id="ARBA00022679"/>
    </source>
</evidence>